<dbReference type="CDD" id="cd05198">
    <property type="entry name" value="formate_dh_like"/>
    <property type="match status" value="1"/>
</dbReference>
<dbReference type="PANTHER" id="PTHR43761">
    <property type="entry name" value="D-ISOMER SPECIFIC 2-HYDROXYACID DEHYDROGENASE FAMILY PROTEIN (AFU_ORTHOLOGUE AFUA_1G13630)"/>
    <property type="match status" value="1"/>
</dbReference>
<dbReference type="Proteomes" id="UP000045706">
    <property type="component" value="Unassembled WGS sequence"/>
</dbReference>
<dbReference type="PANTHER" id="PTHR43761:SF1">
    <property type="entry name" value="D-ISOMER SPECIFIC 2-HYDROXYACID DEHYDROGENASE CATALYTIC DOMAIN-CONTAINING PROTEIN-RELATED"/>
    <property type="match status" value="1"/>
</dbReference>
<keyword evidence="2 4" id="KW-0560">Oxidoreductase</keyword>
<dbReference type="GO" id="GO:0051287">
    <property type="term" value="F:NAD binding"/>
    <property type="evidence" value="ECO:0007669"/>
    <property type="project" value="InterPro"/>
</dbReference>
<dbReference type="Proteomes" id="UP000044602">
    <property type="component" value="Unassembled WGS sequence"/>
</dbReference>
<dbReference type="Pfam" id="PF00389">
    <property type="entry name" value="2-Hacid_dh"/>
    <property type="match status" value="1"/>
</dbReference>
<feature type="domain" description="D-isomer specific 2-hydroxyacid dehydrogenase NAD-binding" evidence="6">
    <location>
        <begin position="167"/>
        <end position="323"/>
    </location>
</feature>
<evidence type="ECO:0000259" key="6">
    <source>
        <dbReference type="Pfam" id="PF02826"/>
    </source>
</evidence>
<dbReference type="InterPro" id="IPR050418">
    <property type="entry name" value="D-iso_2-hydroxyacid_DH_PdxB"/>
</dbReference>
<evidence type="ECO:0000313" key="7">
    <source>
        <dbReference type="EMBL" id="CRK17582.1"/>
    </source>
</evidence>
<dbReference type="EMBL" id="CVQH01026971">
    <property type="protein sequence ID" value="CRK41470.1"/>
    <property type="molecule type" value="Genomic_DNA"/>
</dbReference>
<dbReference type="Pfam" id="PF02826">
    <property type="entry name" value="2-Hacid_dh_C"/>
    <property type="match status" value="1"/>
</dbReference>
<dbReference type="SUPFAM" id="SSF51735">
    <property type="entry name" value="NAD(P)-binding Rossmann-fold domains"/>
    <property type="match status" value="1"/>
</dbReference>
<evidence type="ECO:0000313" key="8">
    <source>
        <dbReference type="EMBL" id="CRK41470.1"/>
    </source>
</evidence>
<comment type="similarity">
    <text evidence="1 4">Belongs to the D-isomer specific 2-hydroxyacid dehydrogenase family.</text>
</comment>
<evidence type="ECO:0000256" key="3">
    <source>
        <dbReference type="ARBA" id="ARBA00023027"/>
    </source>
</evidence>
<feature type="domain" description="D-isomer specific 2-hydroxyacid dehydrogenase catalytic" evidence="5">
    <location>
        <begin position="44"/>
        <end position="350"/>
    </location>
</feature>
<evidence type="ECO:0000256" key="2">
    <source>
        <dbReference type="ARBA" id="ARBA00023002"/>
    </source>
</evidence>
<dbReference type="STRING" id="100787.A0A0G4L6A8"/>
<accession>A0A0G4L6A8</accession>
<dbReference type="EMBL" id="CVQI01008113">
    <property type="protein sequence ID" value="CRK17582.1"/>
    <property type="molecule type" value="Genomic_DNA"/>
</dbReference>
<gene>
    <name evidence="8" type="ORF">BN1708_001801</name>
    <name evidence="7" type="ORF">BN1723_011347</name>
</gene>
<sequence>MANQAEVIHPKKLPNDTHHVIVKLEAIHVDAPEIDSSPYTHEAIVYDYTPATAHELIAARLHEASIFITTMVPVNAQSLGEAPHLKCIITETTGTNHIDLDECRRRRVTVFYSPDATMEAVSEHALAMYFTLRRRLLVLTNAMSTYTPTTPNTWKTSGTMSGLLRDSEGRPPHTCQTETVGILGYGPIGRRIETLCKALGMPTLVAARKTQALPVPAGRTPFADVLRTATVLFVVVPHTPKTVNFIATEEISTMRPDAVLINVGRGGTTDEAALLAAVREGRLYGVATDVFATEPAGSGADSVLLGKEVRENGLNVVLSPHLAWCADTTRLNVRRVVGENLKTYFTGGDKNLVLEGRK</sequence>
<evidence type="ECO:0000313" key="10">
    <source>
        <dbReference type="Proteomes" id="UP000045706"/>
    </source>
</evidence>
<evidence type="ECO:0000259" key="5">
    <source>
        <dbReference type="Pfam" id="PF00389"/>
    </source>
</evidence>
<reference evidence="9 10" key="1">
    <citation type="submission" date="2015-05" db="EMBL/GenBank/DDBJ databases">
        <authorList>
            <person name="Fogelqvist Johan"/>
        </authorList>
    </citation>
    <scope>NUCLEOTIDE SEQUENCE [LARGE SCALE GENOMIC DNA]</scope>
    <source>
        <strain evidence="8">VL1</strain>
        <strain evidence="7">VL2</strain>
    </source>
</reference>
<evidence type="ECO:0000256" key="4">
    <source>
        <dbReference type="RuleBase" id="RU003719"/>
    </source>
</evidence>
<dbReference type="SUPFAM" id="SSF52283">
    <property type="entry name" value="Formate/glycerate dehydrogenase catalytic domain-like"/>
    <property type="match status" value="1"/>
</dbReference>
<evidence type="ECO:0000256" key="1">
    <source>
        <dbReference type="ARBA" id="ARBA00005854"/>
    </source>
</evidence>
<evidence type="ECO:0008006" key="11">
    <source>
        <dbReference type="Google" id="ProtNLM"/>
    </source>
</evidence>
<dbReference type="AlphaFoldDB" id="A0A0G4L6A8"/>
<dbReference type="InterPro" id="IPR036291">
    <property type="entry name" value="NAD(P)-bd_dom_sf"/>
</dbReference>
<evidence type="ECO:0000313" key="9">
    <source>
        <dbReference type="Proteomes" id="UP000044602"/>
    </source>
</evidence>
<keyword evidence="9" id="KW-1185">Reference proteome</keyword>
<dbReference type="GO" id="GO:0016616">
    <property type="term" value="F:oxidoreductase activity, acting on the CH-OH group of donors, NAD or NADP as acceptor"/>
    <property type="evidence" value="ECO:0007669"/>
    <property type="project" value="InterPro"/>
</dbReference>
<organism evidence="7 10">
    <name type="scientific">Verticillium longisporum</name>
    <name type="common">Verticillium dahliae var. longisporum</name>
    <dbReference type="NCBI Taxonomy" id="100787"/>
    <lineage>
        <taxon>Eukaryota</taxon>
        <taxon>Fungi</taxon>
        <taxon>Dikarya</taxon>
        <taxon>Ascomycota</taxon>
        <taxon>Pezizomycotina</taxon>
        <taxon>Sordariomycetes</taxon>
        <taxon>Hypocreomycetidae</taxon>
        <taxon>Glomerellales</taxon>
        <taxon>Plectosphaerellaceae</taxon>
        <taxon>Verticillium</taxon>
    </lineage>
</organism>
<keyword evidence="3" id="KW-0520">NAD</keyword>
<dbReference type="InterPro" id="IPR006139">
    <property type="entry name" value="D-isomer_2_OHA_DH_cat_dom"/>
</dbReference>
<proteinExistence type="inferred from homology"/>
<dbReference type="InterPro" id="IPR006140">
    <property type="entry name" value="D-isomer_DH_NAD-bd"/>
</dbReference>
<dbReference type="Gene3D" id="3.40.50.720">
    <property type="entry name" value="NAD(P)-binding Rossmann-like Domain"/>
    <property type="match status" value="2"/>
</dbReference>
<protein>
    <recommendedName>
        <fullName evidence="11">D-isomer specific 2-hydroxyacid dehydrogenase NAD-binding domain-containing protein</fullName>
    </recommendedName>
</protein>
<name>A0A0G4L6A8_VERLO</name>